<dbReference type="NCBIfam" id="NF035944">
    <property type="entry name" value="PEPxxWA-CTERM"/>
    <property type="match status" value="1"/>
</dbReference>
<keyword evidence="4" id="KW-1185">Reference proteome</keyword>
<proteinExistence type="predicted"/>
<protein>
    <submittedName>
        <fullName evidence="3">PEP-CTERM sorting domain-containing protein</fullName>
    </submittedName>
</protein>
<evidence type="ECO:0000259" key="2">
    <source>
        <dbReference type="Pfam" id="PF07589"/>
    </source>
</evidence>
<reference evidence="3 4" key="1">
    <citation type="submission" date="2019-07" db="EMBL/GenBank/DDBJ databases">
        <title>Novel species isolated from glacier.</title>
        <authorList>
            <person name="Liu Q."/>
            <person name="Xin Y.-H."/>
        </authorList>
    </citation>
    <scope>NUCLEOTIDE SEQUENCE [LARGE SCALE GENOMIC DNA]</scope>
    <source>
        <strain evidence="3 4">LB1R16</strain>
    </source>
</reference>
<dbReference type="AlphaFoldDB" id="A0A552UA00"/>
<dbReference type="Proteomes" id="UP000317894">
    <property type="component" value="Unassembled WGS sequence"/>
</dbReference>
<dbReference type="Pfam" id="PF07589">
    <property type="entry name" value="PEP-CTERM"/>
    <property type="match status" value="1"/>
</dbReference>
<dbReference type="NCBIfam" id="TIGR02595">
    <property type="entry name" value="PEP_CTERM"/>
    <property type="match status" value="1"/>
</dbReference>
<dbReference type="OrthoDB" id="121983at2"/>
<dbReference type="InterPro" id="IPR013424">
    <property type="entry name" value="Ice-binding_C"/>
</dbReference>
<dbReference type="EMBL" id="VJWA01000002">
    <property type="protein sequence ID" value="TRW15032.1"/>
    <property type="molecule type" value="Genomic_DNA"/>
</dbReference>
<evidence type="ECO:0000256" key="1">
    <source>
        <dbReference type="SAM" id="SignalP"/>
    </source>
</evidence>
<feature type="domain" description="Ice-binding protein C-terminal" evidence="2">
    <location>
        <begin position="175"/>
        <end position="198"/>
    </location>
</feature>
<evidence type="ECO:0000313" key="4">
    <source>
        <dbReference type="Proteomes" id="UP000317894"/>
    </source>
</evidence>
<feature type="chain" id="PRO_5021732059" evidence="1">
    <location>
        <begin position="27"/>
        <end position="205"/>
    </location>
</feature>
<accession>A0A552UA00</accession>
<feature type="signal peptide" evidence="1">
    <location>
        <begin position="1"/>
        <end position="26"/>
    </location>
</feature>
<evidence type="ECO:0000313" key="3">
    <source>
        <dbReference type="EMBL" id="TRW15032.1"/>
    </source>
</evidence>
<sequence length="205" mass="20073">MPWEAFVMKLLILACGALFAASAANAATLYTLTGPTAETGSPGSIGAAFTAGAGAGSATFQINGYRTLDGINAGPLADTFTLSVNGTAVYSAQFDLGGFGSPVNVLLAPAGATQSAINNGFGQGGTAQVSVPISLLAGSNTLTFAYAGADQGLGDEAWGLSNVLVTGNAPAVGGVPEPATWAMLIGGFGLVGASARRRRAAVVTA</sequence>
<keyword evidence="1" id="KW-0732">Signal</keyword>
<organism evidence="3 4">
    <name type="scientific">Glacieibacterium frigidum</name>
    <dbReference type="NCBI Taxonomy" id="2593303"/>
    <lineage>
        <taxon>Bacteria</taxon>
        <taxon>Pseudomonadati</taxon>
        <taxon>Pseudomonadota</taxon>
        <taxon>Alphaproteobacteria</taxon>
        <taxon>Sphingomonadales</taxon>
        <taxon>Sphingosinicellaceae</taxon>
        <taxon>Glacieibacterium</taxon>
    </lineage>
</organism>
<name>A0A552UA00_9SPHN</name>
<comment type="caution">
    <text evidence="3">The sequence shown here is derived from an EMBL/GenBank/DDBJ whole genome shotgun (WGS) entry which is preliminary data.</text>
</comment>
<gene>
    <name evidence="3" type="ORF">FMM06_15380</name>
</gene>